<reference evidence="1" key="1">
    <citation type="submission" date="2014-11" db="EMBL/GenBank/DDBJ databases">
        <authorList>
            <person name="Amaro Gonzalez C."/>
        </authorList>
    </citation>
    <scope>NUCLEOTIDE SEQUENCE</scope>
</reference>
<sequence>MLCVECDRLFLLLLKNKNELRLRTRGALFLN</sequence>
<proteinExistence type="predicted"/>
<accession>A0A0E9SS50</accession>
<dbReference type="EMBL" id="GBXM01064436">
    <property type="protein sequence ID" value="JAH44141.1"/>
    <property type="molecule type" value="Transcribed_RNA"/>
</dbReference>
<name>A0A0E9SS50_ANGAN</name>
<protein>
    <submittedName>
        <fullName evidence="1">Uncharacterized protein</fullName>
    </submittedName>
</protein>
<reference evidence="1" key="2">
    <citation type="journal article" date="2015" name="Fish Shellfish Immunol.">
        <title>Early steps in the European eel (Anguilla anguilla)-Vibrio vulnificus interaction in the gills: Role of the RtxA13 toxin.</title>
        <authorList>
            <person name="Callol A."/>
            <person name="Pajuelo D."/>
            <person name="Ebbesson L."/>
            <person name="Teles M."/>
            <person name="MacKenzie S."/>
            <person name="Amaro C."/>
        </authorList>
    </citation>
    <scope>NUCLEOTIDE SEQUENCE</scope>
</reference>
<evidence type="ECO:0000313" key="1">
    <source>
        <dbReference type="EMBL" id="JAH44141.1"/>
    </source>
</evidence>
<organism evidence="1">
    <name type="scientific">Anguilla anguilla</name>
    <name type="common">European freshwater eel</name>
    <name type="synonym">Muraena anguilla</name>
    <dbReference type="NCBI Taxonomy" id="7936"/>
    <lineage>
        <taxon>Eukaryota</taxon>
        <taxon>Metazoa</taxon>
        <taxon>Chordata</taxon>
        <taxon>Craniata</taxon>
        <taxon>Vertebrata</taxon>
        <taxon>Euteleostomi</taxon>
        <taxon>Actinopterygii</taxon>
        <taxon>Neopterygii</taxon>
        <taxon>Teleostei</taxon>
        <taxon>Anguilliformes</taxon>
        <taxon>Anguillidae</taxon>
        <taxon>Anguilla</taxon>
    </lineage>
</organism>
<dbReference type="AlphaFoldDB" id="A0A0E9SS50"/>